<dbReference type="InterPro" id="IPR018000">
    <property type="entry name" value="Neurotransmitter_ion_chnl_CS"/>
</dbReference>
<keyword evidence="8 11" id="KW-0406">Ion transport</keyword>
<evidence type="ECO:0000256" key="2">
    <source>
        <dbReference type="ARBA" id="ARBA00004236"/>
    </source>
</evidence>
<evidence type="ECO:0000256" key="9">
    <source>
        <dbReference type="ARBA" id="ARBA00023136"/>
    </source>
</evidence>
<evidence type="ECO:0000256" key="3">
    <source>
        <dbReference type="ARBA" id="ARBA00022448"/>
    </source>
</evidence>
<evidence type="ECO:0000256" key="7">
    <source>
        <dbReference type="ARBA" id="ARBA00022989"/>
    </source>
</evidence>
<feature type="transmembrane region" description="Helical" evidence="11">
    <location>
        <begin position="89"/>
        <end position="111"/>
    </location>
</feature>
<evidence type="ECO:0000259" key="12">
    <source>
        <dbReference type="Pfam" id="PF02931"/>
    </source>
</evidence>
<feature type="transmembrane region" description="Helical" evidence="11">
    <location>
        <begin position="239"/>
        <end position="258"/>
    </location>
</feature>
<evidence type="ECO:0000256" key="8">
    <source>
        <dbReference type="ARBA" id="ARBA00023065"/>
    </source>
</evidence>
<evidence type="ECO:0000256" key="10">
    <source>
        <dbReference type="ARBA" id="ARBA00023303"/>
    </source>
</evidence>
<evidence type="ECO:0000313" key="15">
    <source>
        <dbReference type="Proteomes" id="UP001374579"/>
    </source>
</evidence>
<evidence type="ECO:0000256" key="6">
    <source>
        <dbReference type="ARBA" id="ARBA00022729"/>
    </source>
</evidence>
<dbReference type="Gene3D" id="2.70.170.10">
    <property type="entry name" value="Neurotransmitter-gated ion-channel ligand-binding domain"/>
    <property type="match status" value="1"/>
</dbReference>
<accession>A0AAN9B0C8</accession>
<keyword evidence="7 11" id="KW-1133">Transmembrane helix</keyword>
<dbReference type="InterPro" id="IPR006201">
    <property type="entry name" value="Neur_channel"/>
</dbReference>
<dbReference type="SUPFAM" id="SSF63712">
    <property type="entry name" value="Nicotinic receptor ligand binding domain-like"/>
    <property type="match status" value="1"/>
</dbReference>
<dbReference type="InterPro" id="IPR006028">
    <property type="entry name" value="GABAA/Glycine_rcpt"/>
</dbReference>
<dbReference type="Proteomes" id="UP001374579">
    <property type="component" value="Unassembled WGS sequence"/>
</dbReference>
<dbReference type="PRINTS" id="PR00252">
    <property type="entry name" value="NRIONCHANNEL"/>
</dbReference>
<comment type="caution">
    <text evidence="11">Lacks conserved residue(s) required for the propagation of feature annotation.</text>
</comment>
<dbReference type="InterPro" id="IPR006029">
    <property type="entry name" value="Neurotrans-gated_channel_TM"/>
</dbReference>
<dbReference type="Pfam" id="PF02931">
    <property type="entry name" value="Neur_chan_LBD"/>
    <property type="match status" value="1"/>
</dbReference>
<organism evidence="14 15">
    <name type="scientific">Littorina saxatilis</name>
    <dbReference type="NCBI Taxonomy" id="31220"/>
    <lineage>
        <taxon>Eukaryota</taxon>
        <taxon>Metazoa</taxon>
        <taxon>Spiralia</taxon>
        <taxon>Lophotrochozoa</taxon>
        <taxon>Mollusca</taxon>
        <taxon>Gastropoda</taxon>
        <taxon>Caenogastropoda</taxon>
        <taxon>Littorinimorpha</taxon>
        <taxon>Littorinoidea</taxon>
        <taxon>Littorinidae</taxon>
        <taxon>Littorina</taxon>
    </lineage>
</organism>
<keyword evidence="4" id="KW-1003">Cell membrane</keyword>
<evidence type="ECO:0000256" key="1">
    <source>
        <dbReference type="ARBA" id="ARBA00004141"/>
    </source>
</evidence>
<dbReference type="GO" id="GO:0005886">
    <property type="term" value="C:plasma membrane"/>
    <property type="evidence" value="ECO:0007669"/>
    <property type="project" value="UniProtKB-SubCell"/>
</dbReference>
<protein>
    <submittedName>
        <fullName evidence="14">Uncharacterized protein</fullName>
    </submittedName>
</protein>
<dbReference type="EMBL" id="JBAMIC010000013">
    <property type="protein sequence ID" value="KAK7096743.1"/>
    <property type="molecule type" value="Genomic_DNA"/>
</dbReference>
<proteinExistence type="inferred from homology"/>
<dbReference type="InterPro" id="IPR006202">
    <property type="entry name" value="Neur_chan_lig-bd"/>
</dbReference>
<reference evidence="14 15" key="1">
    <citation type="submission" date="2024-02" db="EMBL/GenBank/DDBJ databases">
        <title>Chromosome-scale genome assembly of the rough periwinkle Littorina saxatilis.</title>
        <authorList>
            <person name="De Jode A."/>
            <person name="Faria R."/>
            <person name="Formenti G."/>
            <person name="Sims Y."/>
            <person name="Smith T.P."/>
            <person name="Tracey A."/>
            <person name="Wood J.M.D."/>
            <person name="Zagrodzka Z.B."/>
            <person name="Johannesson K."/>
            <person name="Butlin R.K."/>
            <person name="Leder E.H."/>
        </authorList>
    </citation>
    <scope>NUCLEOTIDE SEQUENCE [LARGE SCALE GENOMIC DNA]</scope>
    <source>
        <strain evidence="14">Snail1</strain>
        <tissue evidence="14">Muscle</tissue>
    </source>
</reference>
<dbReference type="AlphaFoldDB" id="A0AAN9B0C8"/>
<dbReference type="InterPro" id="IPR038050">
    <property type="entry name" value="Neuro_actylchol_rec"/>
</dbReference>
<dbReference type="PANTHER" id="PTHR18945">
    <property type="entry name" value="NEUROTRANSMITTER GATED ION CHANNEL"/>
    <property type="match status" value="1"/>
</dbReference>
<keyword evidence="5 11" id="KW-0812">Transmembrane</keyword>
<keyword evidence="6" id="KW-0732">Signal</keyword>
<evidence type="ECO:0000313" key="14">
    <source>
        <dbReference type="EMBL" id="KAK7096743.1"/>
    </source>
</evidence>
<dbReference type="GO" id="GO:0004888">
    <property type="term" value="F:transmembrane signaling receptor activity"/>
    <property type="evidence" value="ECO:0007669"/>
    <property type="project" value="InterPro"/>
</dbReference>
<evidence type="ECO:0000256" key="5">
    <source>
        <dbReference type="ARBA" id="ARBA00022692"/>
    </source>
</evidence>
<dbReference type="PRINTS" id="PR00253">
    <property type="entry name" value="GABAARECEPTR"/>
</dbReference>
<keyword evidence="9 11" id="KW-0472">Membrane</keyword>
<comment type="caution">
    <text evidence="14">The sequence shown here is derived from an EMBL/GenBank/DDBJ whole genome shotgun (WGS) entry which is preliminary data.</text>
</comment>
<feature type="domain" description="Neurotransmitter-gated ion-channel transmembrane" evidence="13">
    <location>
        <begin position="94"/>
        <end position="181"/>
    </location>
</feature>
<dbReference type="Pfam" id="PF02932">
    <property type="entry name" value="Neur_chan_memb"/>
    <property type="match status" value="1"/>
</dbReference>
<dbReference type="GO" id="GO:0005230">
    <property type="term" value="F:extracellular ligand-gated monoatomic ion channel activity"/>
    <property type="evidence" value="ECO:0007669"/>
    <property type="project" value="InterPro"/>
</dbReference>
<dbReference type="Gene3D" id="1.20.58.390">
    <property type="entry name" value="Neurotransmitter-gated ion-channel transmembrane domain"/>
    <property type="match status" value="1"/>
</dbReference>
<keyword evidence="15" id="KW-1185">Reference proteome</keyword>
<dbReference type="InterPro" id="IPR036734">
    <property type="entry name" value="Neur_chan_lig-bd_sf"/>
</dbReference>
<dbReference type="CDD" id="cd19049">
    <property type="entry name" value="LGIC_TM_anion"/>
    <property type="match status" value="1"/>
</dbReference>
<comment type="similarity">
    <text evidence="11">Belongs to the ligand-gated ion channel (TC 1.A.9) family.</text>
</comment>
<dbReference type="SUPFAM" id="SSF90112">
    <property type="entry name" value="Neurotransmitter-gated ion-channel transmembrane pore"/>
    <property type="match status" value="1"/>
</dbReference>
<name>A0AAN9B0C8_9CAEN</name>
<keyword evidence="3 11" id="KW-0813">Transport</keyword>
<evidence type="ECO:0000256" key="4">
    <source>
        <dbReference type="ARBA" id="ARBA00022475"/>
    </source>
</evidence>
<comment type="subcellular location">
    <subcellularLocation>
        <location evidence="2">Cell membrane</location>
    </subcellularLocation>
    <subcellularLocation>
        <location evidence="1">Membrane</location>
        <topology evidence="1">Multi-pass membrane protein</topology>
    </subcellularLocation>
</comment>
<feature type="domain" description="Neurotransmitter-gated ion-channel ligand-binding" evidence="12">
    <location>
        <begin position="2"/>
        <end position="85"/>
    </location>
</feature>
<evidence type="ECO:0000256" key="11">
    <source>
        <dbReference type="RuleBase" id="RU000687"/>
    </source>
</evidence>
<dbReference type="InterPro" id="IPR036719">
    <property type="entry name" value="Neuro-gated_channel_TM_sf"/>
</dbReference>
<evidence type="ECO:0000259" key="13">
    <source>
        <dbReference type="Pfam" id="PF02932"/>
    </source>
</evidence>
<sequence length="261" mass="29698">MLVTASCPMDLHNYPMDRQLCSLFIQSFGFSTKSLMFHWSATPLHTRSLIQLSHFTLLTTHQTLCDGLTEDGNFTCLQVDFYLQRHLSFYLLQVYMPSSLVVVMSWLSFWVHPGAVSGRTSLGILTVLTITKQSTMAISSLPKVSYIKAVDVWMAVCLFFVFAAFLQYAVLCVTARAQRHKNDVTSCLVEHPSCLGNHRVEARLGLHNASTLRRQRQDLENDEQITGVSVDQIDRVSRVVFPAVFLLFVLVYFSYFNFDSF</sequence>
<keyword evidence="10 11" id="KW-0407">Ion channel</keyword>
<gene>
    <name evidence="14" type="ORF">V1264_003810</name>
</gene>
<dbReference type="PROSITE" id="PS00236">
    <property type="entry name" value="NEUROTR_ION_CHANNEL"/>
    <property type="match status" value="1"/>
</dbReference>
<feature type="transmembrane region" description="Helical" evidence="11">
    <location>
        <begin position="152"/>
        <end position="171"/>
    </location>
</feature>